<dbReference type="EMBL" id="DUZY01000001">
    <property type="protein sequence ID" value="DAD20060.1"/>
    <property type="molecule type" value="Genomic_DNA"/>
</dbReference>
<dbReference type="PANTHER" id="PTHR47584">
    <property type="match status" value="1"/>
</dbReference>
<evidence type="ECO:0000313" key="3">
    <source>
        <dbReference type="Proteomes" id="UP000607653"/>
    </source>
</evidence>
<dbReference type="InterPro" id="IPR045026">
    <property type="entry name" value="LIMYB"/>
</dbReference>
<reference evidence="2 3" key="1">
    <citation type="journal article" date="2020" name="Mol. Biol. Evol.">
        <title>Distinct Expression and Methylation Patterns for Genes with Different Fates following a Single Whole-Genome Duplication in Flowering Plants.</title>
        <authorList>
            <person name="Shi T."/>
            <person name="Rahmani R.S."/>
            <person name="Gugger P.F."/>
            <person name="Wang M."/>
            <person name="Li H."/>
            <person name="Zhang Y."/>
            <person name="Li Z."/>
            <person name="Wang Q."/>
            <person name="Van de Peer Y."/>
            <person name="Marchal K."/>
            <person name="Chen J."/>
        </authorList>
    </citation>
    <scope>NUCLEOTIDE SEQUENCE [LARGE SCALE GENOMIC DNA]</scope>
    <source>
        <tissue evidence="2">Leaf</tissue>
    </source>
</reference>
<sequence>MHEEFKKRNQPTTTFNKAGWNVIRKQFHEKIGNDYSDMQFKNKFNRLRLVYREFEKLLKHMGLDMWVDLQN</sequence>
<dbReference type="Pfam" id="PF12776">
    <property type="entry name" value="Myb_DNA-bind_3"/>
    <property type="match status" value="1"/>
</dbReference>
<accession>A0A822XI52</accession>
<feature type="domain" description="Myb/SANT-like" evidence="1">
    <location>
        <begin position="1"/>
        <end position="63"/>
    </location>
</feature>
<organism evidence="2 3">
    <name type="scientific">Nelumbo nucifera</name>
    <name type="common">Sacred lotus</name>
    <dbReference type="NCBI Taxonomy" id="4432"/>
    <lineage>
        <taxon>Eukaryota</taxon>
        <taxon>Viridiplantae</taxon>
        <taxon>Streptophyta</taxon>
        <taxon>Embryophyta</taxon>
        <taxon>Tracheophyta</taxon>
        <taxon>Spermatophyta</taxon>
        <taxon>Magnoliopsida</taxon>
        <taxon>Proteales</taxon>
        <taxon>Nelumbonaceae</taxon>
        <taxon>Nelumbo</taxon>
    </lineage>
</organism>
<dbReference type="AlphaFoldDB" id="A0A822XI52"/>
<evidence type="ECO:0000259" key="1">
    <source>
        <dbReference type="Pfam" id="PF12776"/>
    </source>
</evidence>
<dbReference type="PANTHER" id="PTHR47584:SF19">
    <property type="entry name" value="L10-INTERACTING MYB DOMAIN-CONTAINING PROTEIN-LIKE"/>
    <property type="match status" value="1"/>
</dbReference>
<dbReference type="InterPro" id="IPR024752">
    <property type="entry name" value="Myb/SANT-like_dom"/>
</dbReference>
<dbReference type="Proteomes" id="UP000607653">
    <property type="component" value="Unassembled WGS sequence"/>
</dbReference>
<keyword evidence="3" id="KW-1185">Reference proteome</keyword>
<proteinExistence type="predicted"/>
<protein>
    <recommendedName>
        <fullName evidence="1">Myb/SANT-like domain-containing protein</fullName>
    </recommendedName>
</protein>
<gene>
    <name evidence="2" type="ORF">HUJ06_021523</name>
</gene>
<comment type="caution">
    <text evidence="2">The sequence shown here is derived from an EMBL/GenBank/DDBJ whole genome shotgun (WGS) entry which is preliminary data.</text>
</comment>
<name>A0A822XI52_NELNU</name>
<evidence type="ECO:0000313" key="2">
    <source>
        <dbReference type="EMBL" id="DAD20060.1"/>
    </source>
</evidence>